<accession>A0A382P038</accession>
<proteinExistence type="predicted"/>
<evidence type="ECO:0000313" key="2">
    <source>
        <dbReference type="EMBL" id="SVC65302.1"/>
    </source>
</evidence>
<protein>
    <recommendedName>
        <fullName evidence="1">Metallo-beta-lactamase domain-containing protein</fullName>
    </recommendedName>
</protein>
<organism evidence="2">
    <name type="scientific">marine metagenome</name>
    <dbReference type="NCBI Taxonomy" id="408172"/>
    <lineage>
        <taxon>unclassified sequences</taxon>
        <taxon>metagenomes</taxon>
        <taxon>ecological metagenomes</taxon>
    </lineage>
</organism>
<dbReference type="CDD" id="cd16282">
    <property type="entry name" value="metallo-hydrolase-like_MBL-fold"/>
    <property type="match status" value="1"/>
</dbReference>
<feature type="domain" description="Metallo-beta-lactamase" evidence="1">
    <location>
        <begin position="45"/>
        <end position="228"/>
    </location>
</feature>
<dbReference type="EMBL" id="UINC01103143">
    <property type="protein sequence ID" value="SVC65302.1"/>
    <property type="molecule type" value="Genomic_DNA"/>
</dbReference>
<dbReference type="AlphaFoldDB" id="A0A382P038"/>
<name>A0A382P038_9ZZZZ</name>
<reference evidence="2" key="1">
    <citation type="submission" date="2018-05" db="EMBL/GenBank/DDBJ databases">
        <authorList>
            <person name="Lanie J.A."/>
            <person name="Ng W.-L."/>
            <person name="Kazmierczak K.M."/>
            <person name="Andrzejewski T.M."/>
            <person name="Davidsen T.M."/>
            <person name="Wayne K.J."/>
            <person name="Tettelin H."/>
            <person name="Glass J.I."/>
            <person name="Rusch D."/>
            <person name="Podicherti R."/>
            <person name="Tsui H.-C.T."/>
            <person name="Winkler M.E."/>
        </authorList>
    </citation>
    <scope>NUCLEOTIDE SEQUENCE</scope>
</reference>
<evidence type="ECO:0000259" key="1">
    <source>
        <dbReference type="SMART" id="SM00849"/>
    </source>
</evidence>
<sequence>MNIIKTTMVVAVAMVGTQALGQDFSQVQIRTTEVAEGIYMLEGSGGNLGLSVGTDGAFLIDDQFAPLSEKISAAIADITNDDVRFLVNTHWHGDHTGGNENFGNAGAIIVAHDNVRARMSTEQFREIFDQRIPASPATALPIVTFADRTTFHWNGQRIVVKHVENAHTDGDSVVWFADADVFHLGDVFFNGFYPFVDVSSNGSLEGYISAVEGVLMRTTENTTIIPGHGPLANANDLRAYLEVLRTARERIQSAIDGGMSEDETVAADLMADYDEQWGGGFMNPENFVRLSYKSLQ</sequence>
<dbReference type="PANTHER" id="PTHR42951:SF4">
    <property type="entry name" value="ACYL-COENZYME A THIOESTERASE MBLAC2"/>
    <property type="match status" value="1"/>
</dbReference>
<dbReference type="PANTHER" id="PTHR42951">
    <property type="entry name" value="METALLO-BETA-LACTAMASE DOMAIN-CONTAINING"/>
    <property type="match status" value="1"/>
</dbReference>
<dbReference type="InterPro" id="IPR050855">
    <property type="entry name" value="NDM-1-like"/>
</dbReference>
<dbReference type="InterPro" id="IPR036866">
    <property type="entry name" value="RibonucZ/Hydroxyglut_hydro"/>
</dbReference>
<dbReference type="SMART" id="SM00849">
    <property type="entry name" value="Lactamase_B"/>
    <property type="match status" value="1"/>
</dbReference>
<dbReference type="Gene3D" id="3.60.15.10">
    <property type="entry name" value="Ribonuclease Z/Hydroxyacylglutathione hydrolase-like"/>
    <property type="match status" value="1"/>
</dbReference>
<gene>
    <name evidence="2" type="ORF">METZ01_LOCUS318156</name>
</gene>
<dbReference type="SUPFAM" id="SSF56281">
    <property type="entry name" value="Metallo-hydrolase/oxidoreductase"/>
    <property type="match status" value="1"/>
</dbReference>
<dbReference type="Pfam" id="PF00753">
    <property type="entry name" value="Lactamase_B"/>
    <property type="match status" value="1"/>
</dbReference>
<dbReference type="InterPro" id="IPR001279">
    <property type="entry name" value="Metallo-B-lactamas"/>
</dbReference>